<keyword evidence="2" id="KW-0378">Hydrolase</keyword>
<dbReference type="InterPro" id="IPR006683">
    <property type="entry name" value="Thioestr_dom"/>
</dbReference>
<evidence type="ECO:0000313" key="4">
    <source>
        <dbReference type="EMBL" id="PKD45387.1"/>
    </source>
</evidence>
<dbReference type="GO" id="GO:0005829">
    <property type="term" value="C:cytosol"/>
    <property type="evidence" value="ECO:0007669"/>
    <property type="project" value="TreeGrafter"/>
</dbReference>
<evidence type="ECO:0000256" key="2">
    <source>
        <dbReference type="ARBA" id="ARBA00022801"/>
    </source>
</evidence>
<dbReference type="PANTHER" id="PTHR43240">
    <property type="entry name" value="1,4-DIHYDROXY-2-NAPHTHOYL-COA THIOESTERASE 1"/>
    <property type="match status" value="1"/>
</dbReference>
<accession>A0A2N0VME3</accession>
<comment type="caution">
    <text evidence="4">The sequence shown here is derived from an EMBL/GenBank/DDBJ whole genome shotgun (WGS) entry which is preliminary data.</text>
</comment>
<dbReference type="PANTHER" id="PTHR43240:SF5">
    <property type="entry name" value="1,4-DIHYDROXY-2-NAPHTHOYL-COA THIOESTERASE 1"/>
    <property type="match status" value="1"/>
</dbReference>
<evidence type="ECO:0000256" key="1">
    <source>
        <dbReference type="ARBA" id="ARBA00008324"/>
    </source>
</evidence>
<organism evidence="4 5">
    <name type="scientific">Rhodohalobacter barkolensis</name>
    <dbReference type="NCBI Taxonomy" id="2053187"/>
    <lineage>
        <taxon>Bacteria</taxon>
        <taxon>Pseudomonadati</taxon>
        <taxon>Balneolota</taxon>
        <taxon>Balneolia</taxon>
        <taxon>Balneolales</taxon>
        <taxon>Balneolaceae</taxon>
        <taxon>Rhodohalobacter</taxon>
    </lineage>
</organism>
<sequence length="132" mass="14253">MISGNKKNMGDALGIEFKKFSRTEMIAEMPVNENTVQPFGILHGGASVALAETLASIGAWLNLTDDSKTAVGLEINANHIKAVRIGQKVKGIAKPIHRGAQTQVWETRIETESGKLVSISRCTLAIIQNKRA</sequence>
<dbReference type="Proteomes" id="UP000233398">
    <property type="component" value="Unassembled WGS sequence"/>
</dbReference>
<reference evidence="4 5" key="1">
    <citation type="submission" date="2017-11" db="EMBL/GenBank/DDBJ databases">
        <title>Rhodohalobacter 15182 sp. nov., isolated from a salt lake.</title>
        <authorList>
            <person name="Han S."/>
        </authorList>
    </citation>
    <scope>NUCLEOTIDE SEQUENCE [LARGE SCALE GENOMIC DNA]</scope>
    <source>
        <strain evidence="4 5">15182</strain>
    </source>
</reference>
<dbReference type="Gene3D" id="3.10.129.10">
    <property type="entry name" value="Hotdog Thioesterase"/>
    <property type="match status" value="1"/>
</dbReference>
<dbReference type="OrthoDB" id="9798208at2"/>
<comment type="similarity">
    <text evidence="1">Belongs to the thioesterase PaaI family.</text>
</comment>
<dbReference type="AlphaFoldDB" id="A0A2N0VME3"/>
<evidence type="ECO:0000313" key="5">
    <source>
        <dbReference type="Proteomes" id="UP000233398"/>
    </source>
</evidence>
<dbReference type="EMBL" id="PISP01000001">
    <property type="protein sequence ID" value="PKD45387.1"/>
    <property type="molecule type" value="Genomic_DNA"/>
</dbReference>
<dbReference type="NCBIfam" id="TIGR00369">
    <property type="entry name" value="unchar_dom_1"/>
    <property type="match status" value="1"/>
</dbReference>
<protein>
    <submittedName>
        <fullName evidence="4">Esterase</fullName>
    </submittedName>
</protein>
<feature type="domain" description="Thioesterase" evidence="3">
    <location>
        <begin position="39"/>
        <end position="117"/>
    </location>
</feature>
<keyword evidence="5" id="KW-1185">Reference proteome</keyword>
<dbReference type="InterPro" id="IPR003736">
    <property type="entry name" value="PAAI_dom"/>
</dbReference>
<dbReference type="GO" id="GO:0061522">
    <property type="term" value="F:1,4-dihydroxy-2-naphthoyl-CoA thioesterase activity"/>
    <property type="evidence" value="ECO:0007669"/>
    <property type="project" value="TreeGrafter"/>
</dbReference>
<proteinExistence type="inferred from homology"/>
<evidence type="ECO:0000259" key="3">
    <source>
        <dbReference type="Pfam" id="PF03061"/>
    </source>
</evidence>
<dbReference type="CDD" id="cd03443">
    <property type="entry name" value="PaaI_thioesterase"/>
    <property type="match status" value="1"/>
</dbReference>
<name>A0A2N0VME3_9BACT</name>
<dbReference type="InterPro" id="IPR029069">
    <property type="entry name" value="HotDog_dom_sf"/>
</dbReference>
<dbReference type="Pfam" id="PF03061">
    <property type="entry name" value="4HBT"/>
    <property type="match status" value="1"/>
</dbReference>
<gene>
    <name evidence="4" type="ORF">CWD77_06190</name>
</gene>
<dbReference type="SUPFAM" id="SSF54637">
    <property type="entry name" value="Thioesterase/thiol ester dehydrase-isomerase"/>
    <property type="match status" value="1"/>
</dbReference>